<accession>A0A0F7VPX8</accession>
<dbReference type="AlphaFoldDB" id="A0A0F7VPX8"/>
<organism evidence="2 3">
    <name type="scientific">Streptomyces leeuwenhoekii</name>
    <dbReference type="NCBI Taxonomy" id="1437453"/>
    <lineage>
        <taxon>Bacteria</taxon>
        <taxon>Bacillati</taxon>
        <taxon>Actinomycetota</taxon>
        <taxon>Actinomycetes</taxon>
        <taxon>Kitasatosporales</taxon>
        <taxon>Streptomycetaceae</taxon>
        <taxon>Streptomyces</taxon>
    </lineage>
</organism>
<evidence type="ECO:0000313" key="3">
    <source>
        <dbReference type="Proteomes" id="UP000035016"/>
    </source>
</evidence>
<sequence length="318" mass="35281">MTPTSDEPVEERRHRTKGGRTDRYNWELARGRITALGESKTLRAWAADERCAVTREALRTRLALGWEPAAAITTPRHDKPDMQFTYAERTLSLRGWADQSGIGYHTLYNRIKKSGMTFAEALEKGGDGPHFTLPITAFGETKPLSHWAVDHRANSSYTTIRRRLAEGWDPEQAITEEPHQRSTLGTGVPHRAFGLSMGLEDWARHTQIPAGHLRHRIDQYGLPLEAALTSLGWTPHSGAPAEHDLLRIPAAQLQPGDHILGVEQTGAAQQFLTVRRSGTSAAPLNAAPHRTRRPQRASTATTPTPSLPPASRPPRVRR</sequence>
<proteinExistence type="predicted"/>
<dbReference type="KEGG" id="sle:sle_24040"/>
<dbReference type="Proteomes" id="UP000035016">
    <property type="component" value="Chromosome Chromosome"/>
</dbReference>
<name>A0A0F7VPX8_STRLW</name>
<evidence type="ECO:0000256" key="1">
    <source>
        <dbReference type="SAM" id="MobiDB-lite"/>
    </source>
</evidence>
<reference evidence="2 3" key="1">
    <citation type="submission" date="2015-02" db="EMBL/GenBank/DDBJ databases">
        <authorList>
            <person name="Gomez-Escribano P.J."/>
        </authorList>
    </citation>
    <scope>NUCLEOTIDE SEQUENCE [LARGE SCALE GENOMIC DNA]</scope>
    <source>
        <strain evidence="3">C34 (DSM 42122 / NRRL B-24963)</strain>
    </source>
</reference>
<dbReference type="EMBL" id="LN831790">
    <property type="protein sequence ID" value="CQR61865.1"/>
    <property type="molecule type" value="Genomic_DNA"/>
</dbReference>
<dbReference type="RefSeq" id="WP_157840625.1">
    <property type="nucleotide sequence ID" value="NZ_AZSD01000036.1"/>
</dbReference>
<protein>
    <submittedName>
        <fullName evidence="2">Uncharacterized protein</fullName>
    </submittedName>
</protein>
<feature type="region of interest" description="Disordered" evidence="1">
    <location>
        <begin position="276"/>
        <end position="318"/>
    </location>
</feature>
<gene>
    <name evidence="2" type="primary">sle_24040</name>
</gene>
<evidence type="ECO:0000313" key="2">
    <source>
        <dbReference type="EMBL" id="CQR61865.1"/>
    </source>
</evidence>